<dbReference type="GO" id="GO:0016491">
    <property type="term" value="F:oxidoreductase activity"/>
    <property type="evidence" value="ECO:0007669"/>
    <property type="project" value="UniProtKB-KW"/>
</dbReference>
<keyword evidence="4" id="KW-0186">Copper</keyword>
<dbReference type="Pfam" id="PF07731">
    <property type="entry name" value="Cu-oxidase_2"/>
    <property type="match status" value="1"/>
</dbReference>
<evidence type="ECO:0000256" key="1">
    <source>
        <dbReference type="ARBA" id="ARBA00010609"/>
    </source>
</evidence>
<dbReference type="Proteomes" id="UP000800041">
    <property type="component" value="Unassembled WGS sequence"/>
</dbReference>
<sequence length="550" mass="60723">MFAISSLLVSILFLQLQSSLPTQAAPLARESPNYEPFQIPLPIPPIKKPSTTYTDPKSGIPIDFYEIEVKPFEKNLFPGLGKASLLGYDGMFPGPTFQVEKGRETVIRVVNSGERNVSMHLHGSFTWDGWAVDVTPPGYYKDYYHPNNAARTLWFHDHTDGITARNVYTGLAGLYTITDTALETRLGLPVSSPYDVPLILTSHFFNTEGGFAEKADEKNSIFGDTFMVNGAVAPFMEVEPRRYRFRVLNAAVSRSFTLGLVDGEAEVPMSVIGSDGGLRESPVETNKLVASMAERWEIIIDFTPFASKSLTLTQTNTFADDSYSASPTTPLLQFRVGNKVSSQTGNGPLAARLLPSSSLSVTTKPVRERKFELTSHMDSMWQINGRSFADPNNRVLMSPPLGAVEKFTFSSTGMMGRGSWTHAMHLHLVEMVIISRNSSDGKGRSIVEPYEAGAIKDVVTLGDGETIEVLARFIPWTGIYMFHCHNLVHEDNGMMGAFNVTALPDFGYDEATTALEDPMDEKFRAKKYEGTDLERVSTEVLPAFRALGAY</sequence>
<keyword evidence="5" id="KW-0732">Signal</keyword>
<feature type="non-terminal residue" evidence="8">
    <location>
        <position position="550"/>
    </location>
</feature>
<reference evidence="8" key="1">
    <citation type="journal article" date="2020" name="Stud. Mycol.">
        <title>101 Dothideomycetes genomes: a test case for predicting lifestyles and emergence of pathogens.</title>
        <authorList>
            <person name="Haridas S."/>
            <person name="Albert R."/>
            <person name="Binder M."/>
            <person name="Bloem J."/>
            <person name="Labutti K."/>
            <person name="Salamov A."/>
            <person name="Andreopoulos B."/>
            <person name="Baker S."/>
            <person name="Barry K."/>
            <person name="Bills G."/>
            <person name="Bluhm B."/>
            <person name="Cannon C."/>
            <person name="Castanera R."/>
            <person name="Culley D."/>
            <person name="Daum C."/>
            <person name="Ezra D."/>
            <person name="Gonzalez J."/>
            <person name="Henrissat B."/>
            <person name="Kuo A."/>
            <person name="Liang C."/>
            <person name="Lipzen A."/>
            <person name="Lutzoni F."/>
            <person name="Magnuson J."/>
            <person name="Mondo S."/>
            <person name="Nolan M."/>
            <person name="Ohm R."/>
            <person name="Pangilinan J."/>
            <person name="Park H.-J."/>
            <person name="Ramirez L."/>
            <person name="Alfaro M."/>
            <person name="Sun H."/>
            <person name="Tritt A."/>
            <person name="Yoshinaga Y."/>
            <person name="Zwiers L.-H."/>
            <person name="Turgeon B."/>
            <person name="Goodwin S."/>
            <person name="Spatafora J."/>
            <person name="Crous P."/>
            <person name="Grigoriev I."/>
        </authorList>
    </citation>
    <scope>NUCLEOTIDE SEQUENCE</scope>
    <source>
        <strain evidence="8">CBS 113979</strain>
    </source>
</reference>
<gene>
    <name evidence="8" type="ORF">K402DRAFT_329507</name>
</gene>
<dbReference type="PROSITE" id="PS00079">
    <property type="entry name" value="MULTICOPPER_OXIDASE1"/>
    <property type="match status" value="1"/>
</dbReference>
<dbReference type="InterPro" id="IPR011707">
    <property type="entry name" value="Cu-oxidase-like_N"/>
</dbReference>
<feature type="domain" description="Plastocyanin-like" evidence="6">
    <location>
        <begin position="365"/>
        <end position="501"/>
    </location>
</feature>
<evidence type="ECO:0000256" key="2">
    <source>
        <dbReference type="ARBA" id="ARBA00022723"/>
    </source>
</evidence>
<dbReference type="PANTHER" id="PTHR48267:SF1">
    <property type="entry name" value="BILIRUBIN OXIDASE"/>
    <property type="match status" value="1"/>
</dbReference>
<keyword evidence="3" id="KW-0560">Oxidoreductase</keyword>
<dbReference type="InterPro" id="IPR011706">
    <property type="entry name" value="Cu-oxidase_C"/>
</dbReference>
<evidence type="ECO:0000256" key="3">
    <source>
        <dbReference type="ARBA" id="ARBA00023002"/>
    </source>
</evidence>
<dbReference type="InterPro" id="IPR002355">
    <property type="entry name" value="Cu_oxidase_Cu_BS"/>
</dbReference>
<comment type="similarity">
    <text evidence="1">Belongs to the multicopper oxidase family.</text>
</comment>
<name>A0A6G1H4U9_9PEZI</name>
<protein>
    <submittedName>
        <fullName evidence="8">Cupredoxin</fullName>
    </submittedName>
</protein>
<dbReference type="Gene3D" id="2.60.40.420">
    <property type="entry name" value="Cupredoxins - blue copper proteins"/>
    <property type="match status" value="3"/>
</dbReference>
<dbReference type="AlphaFoldDB" id="A0A6G1H4U9"/>
<keyword evidence="9" id="KW-1185">Reference proteome</keyword>
<accession>A0A6G1H4U9</accession>
<keyword evidence="2" id="KW-0479">Metal-binding</keyword>
<feature type="domain" description="Plastocyanin-like" evidence="7">
    <location>
        <begin position="82"/>
        <end position="180"/>
    </location>
</feature>
<dbReference type="GO" id="GO:0005507">
    <property type="term" value="F:copper ion binding"/>
    <property type="evidence" value="ECO:0007669"/>
    <property type="project" value="InterPro"/>
</dbReference>
<evidence type="ECO:0000259" key="6">
    <source>
        <dbReference type="Pfam" id="PF07731"/>
    </source>
</evidence>
<evidence type="ECO:0000313" key="9">
    <source>
        <dbReference type="Proteomes" id="UP000800041"/>
    </source>
</evidence>
<evidence type="ECO:0000259" key="7">
    <source>
        <dbReference type="Pfam" id="PF07732"/>
    </source>
</evidence>
<organism evidence="8 9">
    <name type="scientific">Aulographum hederae CBS 113979</name>
    <dbReference type="NCBI Taxonomy" id="1176131"/>
    <lineage>
        <taxon>Eukaryota</taxon>
        <taxon>Fungi</taxon>
        <taxon>Dikarya</taxon>
        <taxon>Ascomycota</taxon>
        <taxon>Pezizomycotina</taxon>
        <taxon>Dothideomycetes</taxon>
        <taxon>Pleosporomycetidae</taxon>
        <taxon>Aulographales</taxon>
        <taxon>Aulographaceae</taxon>
    </lineage>
</organism>
<proteinExistence type="inferred from homology"/>
<dbReference type="PANTHER" id="PTHR48267">
    <property type="entry name" value="CUPREDOXIN SUPERFAMILY PROTEIN"/>
    <property type="match status" value="1"/>
</dbReference>
<dbReference type="InterPro" id="IPR008972">
    <property type="entry name" value="Cupredoxin"/>
</dbReference>
<dbReference type="InterPro" id="IPR033138">
    <property type="entry name" value="Cu_oxidase_CS"/>
</dbReference>
<dbReference type="EMBL" id="ML977150">
    <property type="protein sequence ID" value="KAF1988077.1"/>
    <property type="molecule type" value="Genomic_DNA"/>
</dbReference>
<dbReference type="PROSITE" id="PS00080">
    <property type="entry name" value="MULTICOPPER_OXIDASE2"/>
    <property type="match status" value="1"/>
</dbReference>
<dbReference type="OrthoDB" id="262547at2759"/>
<dbReference type="InterPro" id="IPR045087">
    <property type="entry name" value="Cu-oxidase_fam"/>
</dbReference>
<evidence type="ECO:0000313" key="8">
    <source>
        <dbReference type="EMBL" id="KAF1988077.1"/>
    </source>
</evidence>
<feature type="signal peptide" evidence="5">
    <location>
        <begin position="1"/>
        <end position="24"/>
    </location>
</feature>
<dbReference type="Pfam" id="PF07732">
    <property type="entry name" value="Cu-oxidase_3"/>
    <property type="match status" value="1"/>
</dbReference>
<evidence type="ECO:0000256" key="5">
    <source>
        <dbReference type="SAM" id="SignalP"/>
    </source>
</evidence>
<feature type="chain" id="PRO_5026345992" evidence="5">
    <location>
        <begin position="25"/>
        <end position="550"/>
    </location>
</feature>
<dbReference type="SUPFAM" id="SSF49503">
    <property type="entry name" value="Cupredoxins"/>
    <property type="match status" value="3"/>
</dbReference>
<evidence type="ECO:0000256" key="4">
    <source>
        <dbReference type="ARBA" id="ARBA00023008"/>
    </source>
</evidence>